<evidence type="ECO:0000313" key="2">
    <source>
        <dbReference type="EMBL" id="TWT86372.1"/>
    </source>
</evidence>
<organism evidence="2 3">
    <name type="scientific">Neorhodopirellula pilleata</name>
    <dbReference type="NCBI Taxonomy" id="2714738"/>
    <lineage>
        <taxon>Bacteria</taxon>
        <taxon>Pseudomonadati</taxon>
        <taxon>Planctomycetota</taxon>
        <taxon>Planctomycetia</taxon>
        <taxon>Pirellulales</taxon>
        <taxon>Pirellulaceae</taxon>
        <taxon>Neorhodopirellula</taxon>
    </lineage>
</organism>
<feature type="region of interest" description="Disordered" evidence="1">
    <location>
        <begin position="1"/>
        <end position="51"/>
    </location>
</feature>
<keyword evidence="3" id="KW-1185">Reference proteome</keyword>
<dbReference type="AlphaFoldDB" id="A0A5C5ZGB1"/>
<evidence type="ECO:0000256" key="1">
    <source>
        <dbReference type="SAM" id="MobiDB-lite"/>
    </source>
</evidence>
<gene>
    <name evidence="2" type="ORF">Pla100_61210</name>
</gene>
<dbReference type="Proteomes" id="UP000316213">
    <property type="component" value="Unassembled WGS sequence"/>
</dbReference>
<feature type="compositionally biased region" description="Polar residues" evidence="1">
    <location>
        <begin position="17"/>
        <end position="28"/>
    </location>
</feature>
<name>A0A5C5ZGB1_9BACT</name>
<dbReference type="EMBL" id="SJPM01000036">
    <property type="protein sequence ID" value="TWT86372.1"/>
    <property type="molecule type" value="Genomic_DNA"/>
</dbReference>
<proteinExistence type="predicted"/>
<evidence type="ECO:0000313" key="3">
    <source>
        <dbReference type="Proteomes" id="UP000316213"/>
    </source>
</evidence>
<reference evidence="2 3" key="1">
    <citation type="submission" date="2019-02" db="EMBL/GenBank/DDBJ databases">
        <title>Deep-cultivation of Planctomycetes and their phenomic and genomic characterization uncovers novel biology.</title>
        <authorList>
            <person name="Wiegand S."/>
            <person name="Jogler M."/>
            <person name="Boedeker C."/>
            <person name="Pinto D."/>
            <person name="Vollmers J."/>
            <person name="Rivas-Marin E."/>
            <person name="Kohn T."/>
            <person name="Peeters S.H."/>
            <person name="Heuer A."/>
            <person name="Rast P."/>
            <person name="Oberbeckmann S."/>
            <person name="Bunk B."/>
            <person name="Jeske O."/>
            <person name="Meyerdierks A."/>
            <person name="Storesund J.E."/>
            <person name="Kallscheuer N."/>
            <person name="Luecker S."/>
            <person name="Lage O.M."/>
            <person name="Pohl T."/>
            <person name="Merkel B.J."/>
            <person name="Hornburger P."/>
            <person name="Mueller R.-W."/>
            <person name="Bruemmer F."/>
            <person name="Labrenz M."/>
            <person name="Spormann A.M."/>
            <person name="Op Den Camp H."/>
            <person name="Overmann J."/>
            <person name="Amann R."/>
            <person name="Jetten M.S.M."/>
            <person name="Mascher T."/>
            <person name="Medema M.H."/>
            <person name="Devos D.P."/>
            <person name="Kaster A.-K."/>
            <person name="Ovreas L."/>
            <person name="Rohde M."/>
            <person name="Galperin M.Y."/>
            <person name="Jogler C."/>
        </authorList>
    </citation>
    <scope>NUCLEOTIDE SEQUENCE [LARGE SCALE GENOMIC DNA]</scope>
    <source>
        <strain evidence="2 3">Pla100</strain>
    </source>
</reference>
<feature type="compositionally biased region" description="Basic and acidic residues" evidence="1">
    <location>
        <begin position="1"/>
        <end position="16"/>
    </location>
</feature>
<accession>A0A5C5ZGB1</accession>
<protein>
    <submittedName>
        <fullName evidence="2">Uncharacterized protein</fullName>
    </submittedName>
</protein>
<comment type="caution">
    <text evidence="2">The sequence shown here is derived from an EMBL/GenBank/DDBJ whole genome shotgun (WGS) entry which is preliminary data.</text>
</comment>
<sequence>MDHTIRTSTEEKEDTKNPCQHQTFSSPGLSHDPGFGRLSDRLSDKPLPIVR</sequence>